<dbReference type="Proteomes" id="UP000198583">
    <property type="component" value="Unassembled WGS sequence"/>
</dbReference>
<dbReference type="GO" id="GO:0016705">
    <property type="term" value="F:oxidoreductase activity, acting on paired donors, with incorporation or reduction of molecular oxygen"/>
    <property type="evidence" value="ECO:0007669"/>
    <property type="project" value="InterPro"/>
</dbReference>
<dbReference type="InterPro" id="IPR036661">
    <property type="entry name" value="Luciferase-like_sf"/>
</dbReference>
<organism evidence="3 4">
    <name type="scientific">Lentzea waywayandensis</name>
    <dbReference type="NCBI Taxonomy" id="84724"/>
    <lineage>
        <taxon>Bacteria</taxon>
        <taxon>Bacillati</taxon>
        <taxon>Actinomycetota</taxon>
        <taxon>Actinomycetes</taxon>
        <taxon>Pseudonocardiales</taxon>
        <taxon>Pseudonocardiaceae</taxon>
        <taxon>Lentzea</taxon>
    </lineage>
</organism>
<protein>
    <submittedName>
        <fullName evidence="3">Luciferase family oxidoreductase, group 1</fullName>
    </submittedName>
</protein>
<dbReference type="RefSeq" id="WP_093598746.1">
    <property type="nucleotide sequence ID" value="NZ_FOYL01000006.1"/>
</dbReference>
<dbReference type="AlphaFoldDB" id="A0A1I6EYG2"/>
<comment type="similarity">
    <text evidence="1">To bacterial alkanal monooxygenase alpha and beta chains.</text>
</comment>
<dbReference type="Pfam" id="PF00296">
    <property type="entry name" value="Bac_luciferase"/>
    <property type="match status" value="1"/>
</dbReference>
<dbReference type="STRING" id="84724.SAMN04488564_106283"/>
<dbReference type="OrthoDB" id="9780518at2"/>
<evidence type="ECO:0000313" key="4">
    <source>
        <dbReference type="Proteomes" id="UP000198583"/>
    </source>
</evidence>
<dbReference type="NCBIfam" id="TIGR03558">
    <property type="entry name" value="oxido_grp_1"/>
    <property type="match status" value="1"/>
</dbReference>
<evidence type="ECO:0000259" key="2">
    <source>
        <dbReference type="Pfam" id="PF00296"/>
    </source>
</evidence>
<reference evidence="4" key="1">
    <citation type="submission" date="2016-10" db="EMBL/GenBank/DDBJ databases">
        <authorList>
            <person name="Varghese N."/>
            <person name="Submissions S."/>
        </authorList>
    </citation>
    <scope>NUCLEOTIDE SEQUENCE [LARGE SCALE GENOMIC DNA]</scope>
    <source>
        <strain evidence="4">DSM 44232</strain>
    </source>
</reference>
<dbReference type="PANTHER" id="PTHR30137:SF6">
    <property type="entry name" value="LUCIFERASE-LIKE MONOOXYGENASE"/>
    <property type="match status" value="1"/>
</dbReference>
<name>A0A1I6EYG2_9PSEU</name>
<dbReference type="Gene3D" id="3.20.20.30">
    <property type="entry name" value="Luciferase-like domain"/>
    <property type="match status" value="1"/>
</dbReference>
<proteinExistence type="predicted"/>
<dbReference type="PANTHER" id="PTHR30137">
    <property type="entry name" value="LUCIFERASE-LIKE MONOOXYGENASE"/>
    <property type="match status" value="1"/>
</dbReference>
<feature type="domain" description="Luciferase-like" evidence="2">
    <location>
        <begin position="10"/>
        <end position="303"/>
    </location>
</feature>
<dbReference type="InterPro" id="IPR019949">
    <property type="entry name" value="CmoO-like"/>
</dbReference>
<dbReference type="GO" id="GO:0005829">
    <property type="term" value="C:cytosol"/>
    <property type="evidence" value="ECO:0007669"/>
    <property type="project" value="TreeGrafter"/>
</dbReference>
<accession>A0A1I6EYG2</accession>
<gene>
    <name evidence="3" type="ORF">SAMN04488564_106283</name>
</gene>
<dbReference type="InterPro" id="IPR050766">
    <property type="entry name" value="Bact_Lucif_Oxidored"/>
</dbReference>
<dbReference type="SUPFAM" id="SSF51679">
    <property type="entry name" value="Bacterial luciferase-like"/>
    <property type="match status" value="1"/>
</dbReference>
<keyword evidence="4" id="KW-1185">Reference proteome</keyword>
<dbReference type="FunFam" id="3.20.20.30:FF:000002">
    <property type="entry name" value="LLM class flavin-dependent oxidoreductase"/>
    <property type="match status" value="1"/>
</dbReference>
<dbReference type="CDD" id="cd00347">
    <property type="entry name" value="Flavin_utilizing_monoxygenases"/>
    <property type="match status" value="1"/>
</dbReference>
<evidence type="ECO:0000313" key="3">
    <source>
        <dbReference type="EMBL" id="SFR22632.1"/>
    </source>
</evidence>
<dbReference type="InterPro" id="IPR011251">
    <property type="entry name" value="Luciferase-like_dom"/>
</dbReference>
<dbReference type="EMBL" id="FOYL01000006">
    <property type="protein sequence ID" value="SFR22632.1"/>
    <property type="molecule type" value="Genomic_DNA"/>
</dbReference>
<evidence type="ECO:0000256" key="1">
    <source>
        <dbReference type="ARBA" id="ARBA00007789"/>
    </source>
</evidence>
<sequence length="342" mass="36811">MSRLSEIPLSVLDLAPITSGSDATTALRNSRELAQQAERLGYRRYWFAEHHNMPGIASSAPAVLIGHIADATSTIRVGSGGVMLPNHAPLVVAEQFGMLEALHPGRIDLGIGRAPGTDQKTARALRRTEAGLSAENFPQELTELIKYFEGTADLNAVPAAGNKPPIWLLGSSGYSAQAAGLLGLPFAFAHHFSAQNTLPALELYRRHFRPSEVLQEPYAMVCASVIVADTDEHARYIAGPGALSFVRLRQGSPAPLATPQEAADYPYTEIDELVIEDRMSSQIIGSPSTVRSGLDELMESTAADELMVTTIVHGHEDRLRSFELLSEVAERTPSLGRSAAHT</sequence>